<dbReference type="PANTHER" id="PTHR30269:SF37">
    <property type="entry name" value="MEMBRANE TRANSPORTER PROTEIN"/>
    <property type="match status" value="1"/>
</dbReference>
<reference evidence="9 10" key="1">
    <citation type="submission" date="2019-02" db="EMBL/GenBank/DDBJ databases">
        <title>Deep-cultivation of Planctomycetes and their phenomic and genomic characterization uncovers novel biology.</title>
        <authorList>
            <person name="Wiegand S."/>
            <person name="Jogler M."/>
            <person name="Boedeker C."/>
            <person name="Pinto D."/>
            <person name="Vollmers J."/>
            <person name="Rivas-Marin E."/>
            <person name="Kohn T."/>
            <person name="Peeters S.H."/>
            <person name="Heuer A."/>
            <person name="Rast P."/>
            <person name="Oberbeckmann S."/>
            <person name="Bunk B."/>
            <person name="Jeske O."/>
            <person name="Meyerdierks A."/>
            <person name="Storesund J.E."/>
            <person name="Kallscheuer N."/>
            <person name="Luecker S."/>
            <person name="Lage O.M."/>
            <person name="Pohl T."/>
            <person name="Merkel B.J."/>
            <person name="Hornburger P."/>
            <person name="Mueller R.-W."/>
            <person name="Bruemmer F."/>
            <person name="Labrenz M."/>
            <person name="Spormann A.M."/>
            <person name="Op Den Camp H."/>
            <person name="Overmann J."/>
            <person name="Amann R."/>
            <person name="Jetten M.S.M."/>
            <person name="Mascher T."/>
            <person name="Medema M.H."/>
            <person name="Devos D.P."/>
            <person name="Kaster A.-K."/>
            <person name="Ovreas L."/>
            <person name="Rohde M."/>
            <person name="Galperin M.Y."/>
            <person name="Jogler C."/>
        </authorList>
    </citation>
    <scope>NUCLEOTIDE SEQUENCE [LARGE SCALE GENOMIC DNA]</scope>
    <source>
        <strain evidence="9 10">Poly59</strain>
    </source>
</reference>
<dbReference type="Proteomes" id="UP000317977">
    <property type="component" value="Unassembled WGS sequence"/>
</dbReference>
<evidence type="ECO:0000256" key="7">
    <source>
        <dbReference type="ARBA" id="ARBA00023136"/>
    </source>
</evidence>
<dbReference type="GO" id="GO:0005886">
    <property type="term" value="C:plasma membrane"/>
    <property type="evidence" value="ECO:0007669"/>
    <property type="project" value="UniProtKB-SubCell"/>
</dbReference>
<comment type="similarity">
    <text evidence="2 8">Belongs to the 4-toluene sulfonate uptake permease (TSUP) (TC 2.A.102) family.</text>
</comment>
<keyword evidence="7 8" id="KW-0472">Membrane</keyword>
<dbReference type="PANTHER" id="PTHR30269">
    <property type="entry name" value="TRANSMEMBRANE PROTEIN YFCA"/>
    <property type="match status" value="1"/>
</dbReference>
<dbReference type="EMBL" id="SJPX01000002">
    <property type="protein sequence ID" value="TWU55451.1"/>
    <property type="molecule type" value="Genomic_DNA"/>
</dbReference>
<keyword evidence="3" id="KW-0813">Transport</keyword>
<evidence type="ECO:0000313" key="9">
    <source>
        <dbReference type="EMBL" id="TWU55451.1"/>
    </source>
</evidence>
<feature type="transmembrane region" description="Helical" evidence="8">
    <location>
        <begin position="96"/>
        <end position="116"/>
    </location>
</feature>
<feature type="transmembrane region" description="Helical" evidence="8">
    <location>
        <begin position="217"/>
        <end position="241"/>
    </location>
</feature>
<comment type="subcellular location">
    <subcellularLocation>
        <location evidence="1 8">Cell membrane</location>
        <topology evidence="1 8">Multi-pass membrane protein</topology>
    </subcellularLocation>
</comment>
<organism evidence="9 10">
    <name type="scientific">Rubripirellula reticaptiva</name>
    <dbReference type="NCBI Taxonomy" id="2528013"/>
    <lineage>
        <taxon>Bacteria</taxon>
        <taxon>Pseudomonadati</taxon>
        <taxon>Planctomycetota</taxon>
        <taxon>Planctomycetia</taxon>
        <taxon>Pirellulales</taxon>
        <taxon>Pirellulaceae</taxon>
        <taxon>Rubripirellula</taxon>
    </lineage>
</organism>
<evidence type="ECO:0000256" key="8">
    <source>
        <dbReference type="RuleBase" id="RU363041"/>
    </source>
</evidence>
<dbReference type="AlphaFoldDB" id="A0A5C6F7I8"/>
<dbReference type="Pfam" id="PF01925">
    <property type="entry name" value="TauE"/>
    <property type="match status" value="1"/>
</dbReference>
<evidence type="ECO:0000256" key="6">
    <source>
        <dbReference type="ARBA" id="ARBA00022989"/>
    </source>
</evidence>
<evidence type="ECO:0000313" key="10">
    <source>
        <dbReference type="Proteomes" id="UP000317977"/>
    </source>
</evidence>
<evidence type="ECO:0000256" key="4">
    <source>
        <dbReference type="ARBA" id="ARBA00022475"/>
    </source>
</evidence>
<feature type="transmembrane region" description="Helical" evidence="8">
    <location>
        <begin position="253"/>
        <end position="271"/>
    </location>
</feature>
<evidence type="ECO:0000256" key="3">
    <source>
        <dbReference type="ARBA" id="ARBA00022448"/>
    </source>
</evidence>
<feature type="transmembrane region" description="Helical" evidence="8">
    <location>
        <begin position="192"/>
        <end position="211"/>
    </location>
</feature>
<sequence length="272" mass="29593">MPTLGCELKAVNRLLAEMTISSNDVISMLPIAAILCFGIFVQSAAGFAAGLLIVPSLLWCGFTIPAAQSALLVATIPQNIWGVWSFRKDIVPRSLVWPAVGRVAMLPVGVSILYSMDSLSTETIRQIVGAAVLISTLAIAWFKPLPRTHLHPLWAWLVFPVSGFLQGIVGMGGPVMVFWVQAHDWDTKRIRGFLFGMYLMSIVPGLTILYFAFGDRIILPGLLATASTPALWISSVLGLRLGTWLGRDRLRTLTLMLLLLLGVSGLAAPWLR</sequence>
<evidence type="ECO:0000256" key="2">
    <source>
        <dbReference type="ARBA" id="ARBA00009142"/>
    </source>
</evidence>
<dbReference type="InterPro" id="IPR052017">
    <property type="entry name" value="TSUP"/>
</dbReference>
<keyword evidence="5 8" id="KW-0812">Transmembrane</keyword>
<feature type="transmembrane region" description="Helical" evidence="8">
    <location>
        <begin position="56"/>
        <end position="76"/>
    </location>
</feature>
<accession>A0A5C6F7I8</accession>
<protein>
    <recommendedName>
        <fullName evidence="8">Probable membrane transporter protein</fullName>
    </recommendedName>
</protein>
<evidence type="ECO:0000256" key="5">
    <source>
        <dbReference type="ARBA" id="ARBA00022692"/>
    </source>
</evidence>
<feature type="transmembrane region" description="Helical" evidence="8">
    <location>
        <begin position="123"/>
        <end position="142"/>
    </location>
</feature>
<gene>
    <name evidence="9" type="ORF">Poly59_17500</name>
</gene>
<evidence type="ECO:0000256" key="1">
    <source>
        <dbReference type="ARBA" id="ARBA00004651"/>
    </source>
</evidence>
<feature type="transmembrane region" description="Helical" evidence="8">
    <location>
        <begin position="154"/>
        <end position="180"/>
    </location>
</feature>
<proteinExistence type="inferred from homology"/>
<feature type="transmembrane region" description="Helical" evidence="8">
    <location>
        <begin position="25"/>
        <end position="49"/>
    </location>
</feature>
<dbReference type="InterPro" id="IPR002781">
    <property type="entry name" value="TM_pro_TauE-like"/>
</dbReference>
<name>A0A5C6F7I8_9BACT</name>
<keyword evidence="4 8" id="KW-1003">Cell membrane</keyword>
<comment type="caution">
    <text evidence="9">The sequence shown here is derived from an EMBL/GenBank/DDBJ whole genome shotgun (WGS) entry which is preliminary data.</text>
</comment>
<keyword evidence="6 8" id="KW-1133">Transmembrane helix</keyword>
<keyword evidence="10" id="KW-1185">Reference proteome</keyword>